<dbReference type="AlphaFoldDB" id="A0A9P8VPI9"/>
<dbReference type="PANTHER" id="PTHR43975">
    <property type="entry name" value="ZGC:101858"/>
    <property type="match status" value="1"/>
</dbReference>
<dbReference type="CDD" id="cd05233">
    <property type="entry name" value="SDR_c"/>
    <property type="match status" value="1"/>
</dbReference>
<dbReference type="EMBL" id="JAGPYM010000070">
    <property type="protein sequence ID" value="KAH6869512.1"/>
    <property type="molecule type" value="Genomic_DNA"/>
</dbReference>
<reference evidence="2 3" key="1">
    <citation type="journal article" date="2021" name="Nat. Commun.">
        <title>Genetic determinants of endophytism in the Arabidopsis root mycobiome.</title>
        <authorList>
            <person name="Mesny F."/>
            <person name="Miyauchi S."/>
            <person name="Thiergart T."/>
            <person name="Pickel B."/>
            <person name="Atanasova L."/>
            <person name="Karlsson M."/>
            <person name="Huettel B."/>
            <person name="Barry K.W."/>
            <person name="Haridas S."/>
            <person name="Chen C."/>
            <person name="Bauer D."/>
            <person name="Andreopoulos W."/>
            <person name="Pangilinan J."/>
            <person name="LaButti K."/>
            <person name="Riley R."/>
            <person name="Lipzen A."/>
            <person name="Clum A."/>
            <person name="Drula E."/>
            <person name="Henrissat B."/>
            <person name="Kohler A."/>
            <person name="Grigoriev I.V."/>
            <person name="Martin F.M."/>
            <person name="Hacquard S."/>
        </authorList>
    </citation>
    <scope>NUCLEOTIDE SEQUENCE [LARGE SCALE GENOMIC DNA]</scope>
    <source>
        <strain evidence="2 3">MPI-CAGE-CH-0241</strain>
    </source>
</reference>
<dbReference type="PANTHER" id="PTHR43975:SF2">
    <property type="entry name" value="EG:BACR7A4.14 PROTEIN-RELATED"/>
    <property type="match status" value="1"/>
</dbReference>
<sequence length="288" mass="30860">MLTKSLHRDLYPAIDPKNNSVQGKVVVITGAAGGLGYGIALVGRNAESLEKVAKDIVHPTQVITIAADVVSVAACEDIFKKAVAQFGRVDALVNTAGTTNVDAIGQIDPKVWWANFVRTYNMILAFINAIGGKGTAINLVSLGAWIVRGPGLSGYSASKLAVIKLGECLDLEQPDIRVFSVHPGMVEAEDGRGIVVDAFTPFAKDKAALTGGLTTYLAQPRADFLKGTYIHANWDVNELEAHKTELVEKGVNKPSFLKAELRLGGYPGANNLTDVMSMRFILPHRNHI</sequence>
<dbReference type="PRINTS" id="PR00080">
    <property type="entry name" value="SDRFAMILY"/>
</dbReference>
<keyword evidence="3" id="KW-1185">Reference proteome</keyword>
<dbReference type="Proteomes" id="UP000777438">
    <property type="component" value="Unassembled WGS sequence"/>
</dbReference>
<dbReference type="InterPro" id="IPR002347">
    <property type="entry name" value="SDR_fam"/>
</dbReference>
<evidence type="ECO:0008006" key="4">
    <source>
        <dbReference type="Google" id="ProtNLM"/>
    </source>
</evidence>
<evidence type="ECO:0000313" key="2">
    <source>
        <dbReference type="EMBL" id="KAH6869512.1"/>
    </source>
</evidence>
<gene>
    <name evidence="2" type="ORF">B0T10DRAFT_418474</name>
</gene>
<dbReference type="SUPFAM" id="SSF51735">
    <property type="entry name" value="NAD(P)-binding Rossmann-fold domains"/>
    <property type="match status" value="1"/>
</dbReference>
<comment type="similarity">
    <text evidence="1">Belongs to the short-chain dehydrogenases/reductases (SDR) family.</text>
</comment>
<dbReference type="OrthoDB" id="1933717at2759"/>
<evidence type="ECO:0000313" key="3">
    <source>
        <dbReference type="Proteomes" id="UP000777438"/>
    </source>
</evidence>
<dbReference type="Pfam" id="PF00106">
    <property type="entry name" value="adh_short"/>
    <property type="match status" value="1"/>
</dbReference>
<dbReference type="InterPro" id="IPR036291">
    <property type="entry name" value="NAD(P)-bd_dom_sf"/>
</dbReference>
<comment type="caution">
    <text evidence="2">The sequence shown here is derived from an EMBL/GenBank/DDBJ whole genome shotgun (WGS) entry which is preliminary data.</text>
</comment>
<accession>A0A9P8VPI9</accession>
<organism evidence="2 3">
    <name type="scientific">Thelonectria olida</name>
    <dbReference type="NCBI Taxonomy" id="1576542"/>
    <lineage>
        <taxon>Eukaryota</taxon>
        <taxon>Fungi</taxon>
        <taxon>Dikarya</taxon>
        <taxon>Ascomycota</taxon>
        <taxon>Pezizomycotina</taxon>
        <taxon>Sordariomycetes</taxon>
        <taxon>Hypocreomycetidae</taxon>
        <taxon>Hypocreales</taxon>
        <taxon>Nectriaceae</taxon>
        <taxon>Thelonectria</taxon>
    </lineage>
</organism>
<dbReference type="PRINTS" id="PR00081">
    <property type="entry name" value="GDHRDH"/>
</dbReference>
<protein>
    <recommendedName>
        <fullName evidence="4">NAD(P)-binding protein</fullName>
    </recommendedName>
</protein>
<proteinExistence type="inferred from homology"/>
<dbReference type="Gene3D" id="3.40.50.720">
    <property type="entry name" value="NAD(P)-binding Rossmann-like Domain"/>
    <property type="match status" value="1"/>
</dbReference>
<name>A0A9P8VPI9_9HYPO</name>
<evidence type="ECO:0000256" key="1">
    <source>
        <dbReference type="RuleBase" id="RU000363"/>
    </source>
</evidence>